<dbReference type="GO" id="GO:0004523">
    <property type="term" value="F:RNA-DNA hybrid ribonuclease activity"/>
    <property type="evidence" value="ECO:0007669"/>
    <property type="project" value="UniProtKB-EC"/>
</dbReference>
<dbReference type="InterPro" id="IPR036691">
    <property type="entry name" value="Endo/exonu/phosph_ase_sf"/>
</dbReference>
<proteinExistence type="inferred from homology"/>
<organism evidence="5 6">
    <name type="scientific">Hemibagrus guttatus</name>
    <dbReference type="NCBI Taxonomy" id="175788"/>
    <lineage>
        <taxon>Eukaryota</taxon>
        <taxon>Metazoa</taxon>
        <taxon>Chordata</taxon>
        <taxon>Craniata</taxon>
        <taxon>Vertebrata</taxon>
        <taxon>Euteleostomi</taxon>
        <taxon>Actinopterygii</taxon>
        <taxon>Neopterygii</taxon>
        <taxon>Teleostei</taxon>
        <taxon>Ostariophysi</taxon>
        <taxon>Siluriformes</taxon>
        <taxon>Bagridae</taxon>
        <taxon>Hemibagrus</taxon>
    </lineage>
</organism>
<sequence>MQIVSKNFIPDRSRPGLTTTAIGAVDLQGAGGNWATVGRRSRGGRRVHRQREKRKGKGRELADVMERRKVDILCVQETRWKGSKARSIGAGFKLFYYGVDSKRNGVGVVLKEEFVRNVLEVGCELEEKERFWSELGDEEVMGKFGVKERNLEGQMVVDFAKRMDMGVVNTYFQKREEHRVTYKSGVCKTKRQKLRQALGGQVVLPDDWETTAEVIRETGRKVLGVSSGRRKEDKETWWWNEEVQDSIQRKRLAKKKWDMDRTEENRQEYKELQCRVKREVSKAKQKAYDELYTRLDTREGEKDLYRLARQRNRDGKDVQQVRVIKDRDGRVLTSEESVQRRWKEYFEELMNEENEREKRVEGVNSVEQKVDKIRKDEVRKALKRMKSGKAGGPDDIPVEVWKCLGEAAVEFLASLFNRVLESERMPEEWRRNLEKAYDRVPREELWYCMRKSGVAEKYVRVVQDMYERSRTVVRCAVVMDQLSEEVRQESPWTMMFADDIVICSESREKVEENLERWRFALERRGMKVSRSKTEYMCVNEREGSGTVRLQGEEVKKVQEFKYLGSTVQSNGECGKEVKKRVQAGWNGWRKVSGVLCDRKISARIKGKVYRTVVRPAMLYGLETVPLRKRQESELEVAELKMLRFSLGVTRLDRIRNEYIRGTAHVGRLGDKVREARLRWFGHVQRRESENIVILQAKRR</sequence>
<feature type="compositionally biased region" description="Basic residues" evidence="3">
    <location>
        <begin position="39"/>
        <end position="57"/>
    </location>
</feature>
<protein>
    <recommendedName>
        <fullName evidence="2">ribonuclease H</fullName>
        <ecNumber evidence="2">3.1.26.4</ecNumber>
    </recommendedName>
</protein>
<feature type="region of interest" description="Disordered" evidence="3">
    <location>
        <begin position="38"/>
        <end position="59"/>
    </location>
</feature>
<keyword evidence="6" id="KW-1185">Reference proteome</keyword>
<dbReference type="Pfam" id="PF00078">
    <property type="entry name" value="RVT_1"/>
    <property type="match status" value="1"/>
</dbReference>
<comment type="similarity">
    <text evidence="1">Belongs to the beta type-B retroviral polymerase family. HERV class-II K(HML-2) pol subfamily.</text>
</comment>
<dbReference type="Proteomes" id="UP001274896">
    <property type="component" value="Unassembled WGS sequence"/>
</dbReference>
<dbReference type="Gene3D" id="3.30.70.270">
    <property type="match status" value="1"/>
</dbReference>
<feature type="domain" description="Reverse transcriptase" evidence="4">
    <location>
        <begin position="433"/>
        <end position="566"/>
    </location>
</feature>
<dbReference type="SUPFAM" id="SSF56672">
    <property type="entry name" value="DNA/RNA polymerases"/>
    <property type="match status" value="1"/>
</dbReference>
<dbReference type="Gene3D" id="3.60.10.10">
    <property type="entry name" value="Endonuclease/exonuclease/phosphatase"/>
    <property type="match status" value="1"/>
</dbReference>
<evidence type="ECO:0000256" key="2">
    <source>
        <dbReference type="ARBA" id="ARBA00012180"/>
    </source>
</evidence>
<dbReference type="EC" id="3.1.26.4" evidence="2"/>
<evidence type="ECO:0000256" key="3">
    <source>
        <dbReference type="SAM" id="MobiDB-lite"/>
    </source>
</evidence>
<name>A0AAE0QSQ5_9TELE</name>
<reference evidence="5" key="1">
    <citation type="submission" date="2023-06" db="EMBL/GenBank/DDBJ databases">
        <title>Male Hemibagrus guttatus genome.</title>
        <authorList>
            <person name="Bian C."/>
        </authorList>
    </citation>
    <scope>NUCLEOTIDE SEQUENCE</scope>
    <source>
        <strain evidence="5">Male_cb2023</strain>
        <tissue evidence="5">Muscle</tissue>
    </source>
</reference>
<dbReference type="InterPro" id="IPR043128">
    <property type="entry name" value="Rev_trsase/Diguanyl_cyclase"/>
</dbReference>
<evidence type="ECO:0000256" key="1">
    <source>
        <dbReference type="ARBA" id="ARBA00010879"/>
    </source>
</evidence>
<gene>
    <name evidence="5" type="ORF">QTP70_001584</name>
</gene>
<evidence type="ECO:0000259" key="4">
    <source>
        <dbReference type="Pfam" id="PF00078"/>
    </source>
</evidence>
<comment type="caution">
    <text evidence="5">The sequence shown here is derived from an EMBL/GenBank/DDBJ whole genome shotgun (WGS) entry which is preliminary data.</text>
</comment>
<evidence type="ECO:0000313" key="6">
    <source>
        <dbReference type="Proteomes" id="UP001274896"/>
    </source>
</evidence>
<dbReference type="EMBL" id="JAUCMX010000011">
    <property type="protein sequence ID" value="KAK3530783.1"/>
    <property type="molecule type" value="Genomic_DNA"/>
</dbReference>
<dbReference type="InterPro" id="IPR043502">
    <property type="entry name" value="DNA/RNA_pol_sf"/>
</dbReference>
<accession>A0AAE0QSQ5</accession>
<dbReference type="InterPro" id="IPR000477">
    <property type="entry name" value="RT_dom"/>
</dbReference>
<evidence type="ECO:0000313" key="5">
    <source>
        <dbReference type="EMBL" id="KAK3530783.1"/>
    </source>
</evidence>
<dbReference type="AlphaFoldDB" id="A0AAE0QSQ5"/>
<dbReference type="PANTHER" id="PTHR46238:SF8">
    <property type="entry name" value="ENDONUCLEASE_EXONUCLEASE_PHOSPHATASE DOMAIN-CONTAINING PROTEIN"/>
    <property type="match status" value="1"/>
</dbReference>
<dbReference type="PANTHER" id="PTHR46238">
    <property type="entry name" value="REVERSE TRANSCRIPTASE DOMAIN-CONTAINING PROTEIN"/>
    <property type="match status" value="1"/>
</dbReference>